<feature type="transmembrane region" description="Helical" evidence="1">
    <location>
        <begin position="86"/>
        <end position="109"/>
    </location>
</feature>
<dbReference type="EMBL" id="RKLR01000001">
    <property type="protein sequence ID" value="MBX0322126.1"/>
    <property type="molecule type" value="Genomic_DNA"/>
</dbReference>
<keyword evidence="2" id="KW-0378">Hydrolase</keyword>
<dbReference type="Pfam" id="PF04307">
    <property type="entry name" value="YdjM"/>
    <property type="match status" value="1"/>
</dbReference>
<keyword evidence="1" id="KW-0472">Membrane</keyword>
<feature type="transmembrane region" description="Helical" evidence="1">
    <location>
        <begin position="146"/>
        <end position="165"/>
    </location>
</feature>
<dbReference type="RefSeq" id="WP_220617100.1">
    <property type="nucleotide sequence ID" value="NZ_RKLR01000001.1"/>
</dbReference>
<name>A0AAW4PMZ6_9EURY</name>
<sequence>MYPWTHAAFGYALVVGLALVLRHRVSRAELAAVLVATQLPDLVDKPLAWWVGAIPSGRSLAHSLVLAVPLSALVLAVAWHRAHPEVGVAFWVGYASHLLGDTYVALYYWRVEEFTFLLWPFLPAYPYDTAIGLGELLRAVEGSPNALGHLALAAVGGLVVLAHVWRAPTWRPPRPD</sequence>
<dbReference type="Proteomes" id="UP001430377">
    <property type="component" value="Unassembled WGS sequence"/>
</dbReference>
<keyword evidence="3" id="KW-1185">Reference proteome</keyword>
<evidence type="ECO:0000313" key="2">
    <source>
        <dbReference type="EMBL" id="MBX0322126.1"/>
    </source>
</evidence>
<gene>
    <name evidence="2" type="ORF">EGH21_03670</name>
</gene>
<organism evidence="2 3">
    <name type="scientific">Haloarcula rubra</name>
    <dbReference type="NCBI Taxonomy" id="2487747"/>
    <lineage>
        <taxon>Archaea</taxon>
        <taxon>Methanobacteriati</taxon>
        <taxon>Methanobacteriota</taxon>
        <taxon>Stenosarchaea group</taxon>
        <taxon>Halobacteria</taxon>
        <taxon>Halobacteriales</taxon>
        <taxon>Haloarculaceae</taxon>
        <taxon>Haloarcula</taxon>
    </lineage>
</organism>
<protein>
    <submittedName>
        <fullName evidence="2">Metal-dependent hydrolase</fullName>
    </submittedName>
</protein>
<keyword evidence="1" id="KW-1133">Transmembrane helix</keyword>
<reference evidence="2 3" key="1">
    <citation type="submission" date="2021-06" db="EMBL/GenBank/DDBJ databases">
        <title>Halomicroarcula sp. a new haloarchaeum isolated from saline soil.</title>
        <authorList>
            <person name="Duran-Viseras A."/>
            <person name="Sanchez-Porro C."/>
            <person name="Ventosa A."/>
        </authorList>
    </citation>
    <scope>NUCLEOTIDE SEQUENCE [LARGE SCALE GENOMIC DNA]</scope>
    <source>
        <strain evidence="2 3">F13</strain>
    </source>
</reference>
<accession>A0AAW4PMZ6</accession>
<evidence type="ECO:0000313" key="3">
    <source>
        <dbReference type="Proteomes" id="UP001430377"/>
    </source>
</evidence>
<feature type="transmembrane region" description="Helical" evidence="1">
    <location>
        <begin position="60"/>
        <end position="79"/>
    </location>
</feature>
<dbReference type="InterPro" id="IPR007404">
    <property type="entry name" value="YdjM-like"/>
</dbReference>
<evidence type="ECO:0000256" key="1">
    <source>
        <dbReference type="SAM" id="Phobius"/>
    </source>
</evidence>
<dbReference type="GO" id="GO:0016787">
    <property type="term" value="F:hydrolase activity"/>
    <property type="evidence" value="ECO:0007669"/>
    <property type="project" value="UniProtKB-KW"/>
</dbReference>
<proteinExistence type="predicted"/>
<comment type="caution">
    <text evidence="2">The sequence shown here is derived from an EMBL/GenBank/DDBJ whole genome shotgun (WGS) entry which is preliminary data.</text>
</comment>
<dbReference type="AlphaFoldDB" id="A0AAW4PMZ6"/>
<keyword evidence="1" id="KW-0812">Transmembrane</keyword>